<evidence type="ECO:0000313" key="6">
    <source>
        <dbReference type="EMBL" id="RMX44058.1"/>
    </source>
</evidence>
<keyword evidence="1 2" id="KW-0727">SH2 domain</keyword>
<dbReference type="Pfam" id="PF00169">
    <property type="entry name" value="PH"/>
    <property type="match status" value="1"/>
</dbReference>
<dbReference type="InterPro" id="IPR011993">
    <property type="entry name" value="PH-like_dom_sf"/>
</dbReference>
<accession>A0A3M6TS18</accession>
<dbReference type="SUPFAM" id="SSF50729">
    <property type="entry name" value="PH domain-like"/>
    <property type="match status" value="1"/>
</dbReference>
<dbReference type="Gene3D" id="3.30.505.10">
    <property type="entry name" value="SH2 domain"/>
    <property type="match status" value="1"/>
</dbReference>
<feature type="compositionally biased region" description="Pro residues" evidence="3">
    <location>
        <begin position="218"/>
        <end position="230"/>
    </location>
</feature>
<evidence type="ECO:0000256" key="3">
    <source>
        <dbReference type="SAM" id="MobiDB-lite"/>
    </source>
</evidence>
<reference evidence="6 7" key="1">
    <citation type="journal article" date="2018" name="Sci. Rep.">
        <title>Comparative analysis of the Pocillopora damicornis genome highlights role of immune system in coral evolution.</title>
        <authorList>
            <person name="Cunning R."/>
            <person name="Bay R.A."/>
            <person name="Gillette P."/>
            <person name="Baker A.C."/>
            <person name="Traylor-Knowles N."/>
        </authorList>
    </citation>
    <scope>NUCLEOTIDE SEQUENCE [LARGE SCALE GENOMIC DNA]</scope>
    <source>
        <strain evidence="6">RSMAS</strain>
        <tissue evidence="6">Whole animal</tissue>
    </source>
</reference>
<dbReference type="OrthoDB" id="10254483at2759"/>
<dbReference type="Pfam" id="PF00017">
    <property type="entry name" value="SH2"/>
    <property type="match status" value="1"/>
</dbReference>
<dbReference type="CDD" id="cd00173">
    <property type="entry name" value="SH2"/>
    <property type="match status" value="1"/>
</dbReference>
<dbReference type="SUPFAM" id="SSF55550">
    <property type="entry name" value="SH2 domain"/>
    <property type="match status" value="1"/>
</dbReference>
<gene>
    <name evidence="6" type="ORF">pdam_00015047</name>
</gene>
<name>A0A3M6TS18_POCDA</name>
<feature type="compositionally biased region" description="Pro residues" evidence="3">
    <location>
        <begin position="285"/>
        <end position="297"/>
    </location>
</feature>
<dbReference type="Proteomes" id="UP000275408">
    <property type="component" value="Unassembled WGS sequence"/>
</dbReference>
<feature type="domain" description="PH" evidence="5">
    <location>
        <begin position="52"/>
        <end position="151"/>
    </location>
</feature>
<evidence type="ECO:0000256" key="1">
    <source>
        <dbReference type="ARBA" id="ARBA00022999"/>
    </source>
</evidence>
<feature type="domain" description="SH2" evidence="4">
    <location>
        <begin position="359"/>
        <end position="460"/>
    </location>
</feature>
<dbReference type="SMART" id="SM00233">
    <property type="entry name" value="PH"/>
    <property type="match status" value="1"/>
</dbReference>
<comment type="caution">
    <text evidence="6">The sequence shown here is derived from an EMBL/GenBank/DDBJ whole genome shotgun (WGS) entry which is preliminary data.</text>
</comment>
<dbReference type="InterPro" id="IPR001849">
    <property type="entry name" value="PH_domain"/>
</dbReference>
<feature type="region of interest" description="Disordered" evidence="3">
    <location>
        <begin position="197"/>
        <end position="347"/>
    </location>
</feature>
<evidence type="ECO:0000259" key="5">
    <source>
        <dbReference type="PROSITE" id="PS50003"/>
    </source>
</evidence>
<dbReference type="InterPro" id="IPR000980">
    <property type="entry name" value="SH2"/>
</dbReference>
<feature type="region of interest" description="Disordered" evidence="3">
    <location>
        <begin position="1"/>
        <end position="41"/>
    </location>
</feature>
<feature type="compositionally biased region" description="Acidic residues" evidence="3">
    <location>
        <begin position="316"/>
        <end position="325"/>
    </location>
</feature>
<evidence type="ECO:0000313" key="7">
    <source>
        <dbReference type="Proteomes" id="UP000275408"/>
    </source>
</evidence>
<dbReference type="PANTHER" id="PTHR15126:SF4">
    <property type="entry name" value="SH3 DOMAIN-BINDING PROTEIN 2"/>
    <property type="match status" value="1"/>
</dbReference>
<evidence type="ECO:0000259" key="4">
    <source>
        <dbReference type="PROSITE" id="PS50001"/>
    </source>
</evidence>
<feature type="compositionally biased region" description="Polar residues" evidence="3">
    <location>
        <begin position="1"/>
        <end position="20"/>
    </location>
</feature>
<dbReference type="PANTHER" id="PTHR15126">
    <property type="entry name" value="SH3-BINDING"/>
    <property type="match status" value="1"/>
</dbReference>
<evidence type="ECO:0008006" key="8">
    <source>
        <dbReference type="Google" id="ProtNLM"/>
    </source>
</evidence>
<sequence>MATSPSRMSTTLPANTSTSLAEDGRKWSSLDAHQQGPEPFQSIPAQELLKDSCSKCGWIRKEGGSVKSWRDRYIILHKGCMYYYNTPDAKTTAGKFSLSGYRLSPAPEKTSKFQWTFKLVHLQPEKRTYYFAAYSEQEMNEWMNSIVSDMREYCGTGRQSIIEPNDNAELEYCYPEVEPKFDLEQLATMFGKPQPQPALEPMYCPPPEMGSPQVQRKPLPPQRPAFPSPKPLRGGFSYTGIPTPVPGQGGASLGAVRQSPGRTSPDFPRKLSDPPALPARKGKPLAPPKPLPRPPPLTRHTTEPIMRYPSLPCRDQEEEEEEGEGYLDIVPDTNPEDVNEKQPALSRGYPDGRSIRRHHNEGHIVLPSSAVKLDVDKMQVGALLENKLGVYILRRSQNAQSERALSVWTGDRVRHYMVFQDEKGYALDPDGVRCKTIEKLIKHFYDFTLPRCDVKLTAPYK</sequence>
<feature type="compositionally biased region" description="Pro residues" evidence="3">
    <location>
        <begin position="197"/>
        <end position="209"/>
    </location>
</feature>
<organism evidence="6 7">
    <name type="scientific">Pocillopora damicornis</name>
    <name type="common">Cauliflower coral</name>
    <name type="synonym">Millepora damicornis</name>
    <dbReference type="NCBI Taxonomy" id="46731"/>
    <lineage>
        <taxon>Eukaryota</taxon>
        <taxon>Metazoa</taxon>
        <taxon>Cnidaria</taxon>
        <taxon>Anthozoa</taxon>
        <taxon>Hexacorallia</taxon>
        <taxon>Scleractinia</taxon>
        <taxon>Astrocoeniina</taxon>
        <taxon>Pocilloporidae</taxon>
        <taxon>Pocillopora</taxon>
    </lineage>
</organism>
<protein>
    <recommendedName>
        <fullName evidence="8">PH domain-containing protein</fullName>
    </recommendedName>
</protein>
<dbReference type="EMBL" id="RCHS01003053">
    <property type="protein sequence ID" value="RMX44058.1"/>
    <property type="molecule type" value="Genomic_DNA"/>
</dbReference>
<proteinExistence type="predicted"/>
<dbReference type="AlphaFoldDB" id="A0A3M6TS18"/>
<dbReference type="GO" id="GO:0017124">
    <property type="term" value="F:SH3 domain binding"/>
    <property type="evidence" value="ECO:0007669"/>
    <property type="project" value="TreeGrafter"/>
</dbReference>
<dbReference type="CDD" id="cd13308">
    <property type="entry name" value="PH_3BP2"/>
    <property type="match status" value="1"/>
</dbReference>
<dbReference type="PROSITE" id="PS50003">
    <property type="entry name" value="PH_DOMAIN"/>
    <property type="match status" value="1"/>
</dbReference>
<dbReference type="PROSITE" id="PS50001">
    <property type="entry name" value="SH2"/>
    <property type="match status" value="1"/>
</dbReference>
<evidence type="ECO:0000256" key="2">
    <source>
        <dbReference type="PROSITE-ProRule" id="PRU00191"/>
    </source>
</evidence>
<keyword evidence="7" id="KW-1185">Reference proteome</keyword>
<dbReference type="GO" id="GO:0007165">
    <property type="term" value="P:signal transduction"/>
    <property type="evidence" value="ECO:0007669"/>
    <property type="project" value="InterPro"/>
</dbReference>
<dbReference type="Gene3D" id="2.30.29.30">
    <property type="entry name" value="Pleckstrin-homology domain (PH domain)/Phosphotyrosine-binding domain (PTB)"/>
    <property type="match status" value="1"/>
</dbReference>
<dbReference type="InterPro" id="IPR036860">
    <property type="entry name" value="SH2_dom_sf"/>
</dbReference>
<dbReference type="SMART" id="SM00252">
    <property type="entry name" value="SH2"/>
    <property type="match status" value="1"/>
</dbReference>
<dbReference type="InterPro" id="IPR035848">
    <property type="entry name" value="SH3BP2"/>
</dbReference>